<dbReference type="Proteomes" id="UP001304300">
    <property type="component" value="Chromosome"/>
</dbReference>
<dbReference type="EMBL" id="CP136920">
    <property type="protein sequence ID" value="WOO43004.1"/>
    <property type="molecule type" value="Genomic_DNA"/>
</dbReference>
<proteinExistence type="predicted"/>
<evidence type="ECO:0000313" key="2">
    <source>
        <dbReference type="Proteomes" id="UP001304300"/>
    </source>
</evidence>
<dbReference type="EC" id="2.7.7.-" evidence="1"/>
<evidence type="ECO:0000313" key="1">
    <source>
        <dbReference type="EMBL" id="WOO43004.1"/>
    </source>
</evidence>
<gene>
    <name evidence="1" type="ORF">RZN69_07855</name>
</gene>
<reference evidence="1 2" key="1">
    <citation type="submission" date="2023-10" db="EMBL/GenBank/DDBJ databases">
        <title>Rubellicoccus peritrichatus gen. nov., sp. nov., isolated from an algae of coral reef tank.</title>
        <authorList>
            <person name="Luo J."/>
        </authorList>
    </citation>
    <scope>NUCLEOTIDE SEQUENCE [LARGE SCALE GENOMIC DNA]</scope>
    <source>
        <strain evidence="1 2">CR14</strain>
    </source>
</reference>
<dbReference type="Pfam" id="PF02348">
    <property type="entry name" value="CTP_transf_3"/>
    <property type="match status" value="1"/>
</dbReference>
<dbReference type="InterPro" id="IPR029044">
    <property type="entry name" value="Nucleotide-diphossugar_trans"/>
</dbReference>
<dbReference type="PANTHER" id="PTHR21485:SF6">
    <property type="entry name" value="N-ACYLNEURAMINATE CYTIDYLYLTRANSFERASE-RELATED"/>
    <property type="match status" value="1"/>
</dbReference>
<accession>A0AAQ3LBE7</accession>
<dbReference type="CDD" id="cd02513">
    <property type="entry name" value="CMP-NeuAc_Synthase"/>
    <property type="match status" value="1"/>
</dbReference>
<dbReference type="GO" id="GO:0008781">
    <property type="term" value="F:N-acylneuraminate cytidylyltransferase activity"/>
    <property type="evidence" value="ECO:0007669"/>
    <property type="project" value="TreeGrafter"/>
</dbReference>
<keyword evidence="1" id="KW-0548">Nucleotidyltransferase</keyword>
<organism evidence="1 2">
    <name type="scientific">Rubellicoccus peritrichatus</name>
    <dbReference type="NCBI Taxonomy" id="3080537"/>
    <lineage>
        <taxon>Bacteria</taxon>
        <taxon>Pseudomonadati</taxon>
        <taxon>Verrucomicrobiota</taxon>
        <taxon>Opitutia</taxon>
        <taxon>Puniceicoccales</taxon>
        <taxon>Cerasicoccaceae</taxon>
        <taxon>Rubellicoccus</taxon>
    </lineage>
</organism>
<name>A0AAQ3LBE7_9BACT</name>
<dbReference type="PANTHER" id="PTHR21485">
    <property type="entry name" value="HAD SUPERFAMILY MEMBERS CMAS AND KDSC"/>
    <property type="match status" value="1"/>
</dbReference>
<sequence>MSIHYQTIALLPMKAHSSRVPGKNFRLFAGKPLFRWILDTLLEMDEIDRVVINTDARGILAKYGCVDSERVMIRDRVPELCGDEVSMNKVLADDIAAVESDMYIMTHTTNPLLSGNTIRRSIEAYRAAQPGKDSLFTVNRHQTRFYKEDATPVNHDPDNLIPTQDLEPWYEENSNLYLFSRDSFAATNARIGKAPLLFETPPLESADIDDQTNWHMAEVLALSKMFVATTLDYENSQG</sequence>
<dbReference type="KEGG" id="puo:RZN69_07855"/>
<keyword evidence="1" id="KW-0808">Transferase</keyword>
<dbReference type="InterPro" id="IPR050793">
    <property type="entry name" value="CMP-NeuNAc_synthase"/>
</dbReference>
<protein>
    <submittedName>
        <fullName evidence="1">Acylneuraminate cytidylyltransferase family protein</fullName>
        <ecNumber evidence="1">2.7.7.-</ecNumber>
    </submittedName>
</protein>
<dbReference type="SUPFAM" id="SSF53448">
    <property type="entry name" value="Nucleotide-diphospho-sugar transferases"/>
    <property type="match status" value="1"/>
</dbReference>
<dbReference type="Gene3D" id="3.90.550.10">
    <property type="entry name" value="Spore Coat Polysaccharide Biosynthesis Protein SpsA, Chain A"/>
    <property type="match status" value="1"/>
</dbReference>
<dbReference type="AlphaFoldDB" id="A0AAQ3LBE7"/>
<dbReference type="RefSeq" id="WP_317835539.1">
    <property type="nucleotide sequence ID" value="NZ_CP136920.1"/>
</dbReference>
<dbReference type="InterPro" id="IPR003329">
    <property type="entry name" value="Cytidylyl_trans"/>
</dbReference>
<keyword evidence="2" id="KW-1185">Reference proteome</keyword>